<dbReference type="Proteomes" id="UP000478052">
    <property type="component" value="Unassembled WGS sequence"/>
</dbReference>
<dbReference type="OrthoDB" id="6629274at2759"/>
<feature type="compositionally biased region" description="Basic and acidic residues" evidence="1">
    <location>
        <begin position="82"/>
        <end position="93"/>
    </location>
</feature>
<feature type="non-terminal residue" evidence="2">
    <location>
        <position position="1"/>
    </location>
</feature>
<proteinExistence type="predicted"/>
<protein>
    <submittedName>
        <fullName evidence="2">Uncharacterized protein</fullName>
    </submittedName>
</protein>
<keyword evidence="3" id="KW-1185">Reference proteome</keyword>
<sequence length="319" mass="35235">IILRLTDSGIKTINPKRSKGIAFEVVKGVMARLSIFDGVDATLYCPTKEIGVANDAALSSDVILPDFATLMTRDEIDVKFEERRRRKEERESGKFTTPMRNRTSISNLSINSTRSASTSSPIVNSNMNRREKEKALSNTIEDKINNMEILDEDEDSELKDDEDGDEDEGDKWDSDPGSMRWGVPVRLLRPLVVCVYVRVAGRALQWTALGKCVSRLVGWRRWLCVSDEGPTRSQDVARSRTIGEVGWPNVSNQSRSVRISDKRYPLGSSVGEQSPGKRETRTGHDAAGYTLNQSAASRTVATAAAKAAAVAKAKWLEAA</sequence>
<dbReference type="EMBL" id="VUJU01007598">
    <property type="protein sequence ID" value="KAF0743251.1"/>
    <property type="molecule type" value="Genomic_DNA"/>
</dbReference>
<reference evidence="2 3" key="1">
    <citation type="submission" date="2019-08" db="EMBL/GenBank/DDBJ databases">
        <title>Whole genome of Aphis craccivora.</title>
        <authorList>
            <person name="Voronova N.V."/>
            <person name="Shulinski R.S."/>
            <person name="Bandarenka Y.V."/>
            <person name="Zhorov D.G."/>
            <person name="Warner D."/>
        </authorList>
    </citation>
    <scope>NUCLEOTIDE SEQUENCE [LARGE SCALE GENOMIC DNA]</scope>
    <source>
        <strain evidence="2">180601</strain>
        <tissue evidence="2">Whole Body</tissue>
    </source>
</reference>
<accession>A0A6G0XS89</accession>
<feature type="region of interest" description="Disordered" evidence="1">
    <location>
        <begin position="265"/>
        <end position="284"/>
    </location>
</feature>
<evidence type="ECO:0000256" key="1">
    <source>
        <dbReference type="SAM" id="MobiDB-lite"/>
    </source>
</evidence>
<evidence type="ECO:0000313" key="2">
    <source>
        <dbReference type="EMBL" id="KAF0743251.1"/>
    </source>
</evidence>
<feature type="compositionally biased region" description="Basic and acidic residues" evidence="1">
    <location>
        <begin position="128"/>
        <end position="145"/>
    </location>
</feature>
<feature type="compositionally biased region" description="Basic and acidic residues" evidence="1">
    <location>
        <begin position="275"/>
        <end position="284"/>
    </location>
</feature>
<evidence type="ECO:0000313" key="3">
    <source>
        <dbReference type="Proteomes" id="UP000478052"/>
    </source>
</evidence>
<name>A0A6G0XS89_APHCR</name>
<feature type="compositionally biased region" description="Low complexity" evidence="1">
    <location>
        <begin position="109"/>
        <end position="120"/>
    </location>
</feature>
<dbReference type="AlphaFoldDB" id="A0A6G0XS89"/>
<gene>
    <name evidence="2" type="ORF">FWK35_00014948</name>
</gene>
<organism evidence="2 3">
    <name type="scientific">Aphis craccivora</name>
    <name type="common">Cowpea aphid</name>
    <dbReference type="NCBI Taxonomy" id="307492"/>
    <lineage>
        <taxon>Eukaryota</taxon>
        <taxon>Metazoa</taxon>
        <taxon>Ecdysozoa</taxon>
        <taxon>Arthropoda</taxon>
        <taxon>Hexapoda</taxon>
        <taxon>Insecta</taxon>
        <taxon>Pterygota</taxon>
        <taxon>Neoptera</taxon>
        <taxon>Paraneoptera</taxon>
        <taxon>Hemiptera</taxon>
        <taxon>Sternorrhyncha</taxon>
        <taxon>Aphidomorpha</taxon>
        <taxon>Aphidoidea</taxon>
        <taxon>Aphididae</taxon>
        <taxon>Aphidini</taxon>
        <taxon>Aphis</taxon>
        <taxon>Aphis</taxon>
    </lineage>
</organism>
<feature type="compositionally biased region" description="Polar residues" evidence="1">
    <location>
        <begin position="94"/>
        <end position="108"/>
    </location>
</feature>
<comment type="caution">
    <text evidence="2">The sequence shown here is derived from an EMBL/GenBank/DDBJ whole genome shotgun (WGS) entry which is preliminary data.</text>
</comment>
<feature type="compositionally biased region" description="Acidic residues" evidence="1">
    <location>
        <begin position="149"/>
        <end position="170"/>
    </location>
</feature>
<feature type="region of interest" description="Disordered" evidence="1">
    <location>
        <begin position="82"/>
        <end position="176"/>
    </location>
</feature>